<sequence length="218" mass="22602">MSEFATLEFEDPGAGGRLGDEVRAALAREVRGWRRATPGAVLLRVYGDAWHHAPDVASARLDRDRVDAGYQSLVKDLFGLAYPVVVALDGQVSGFGLALALAADVRLATARTTLSVGDLKAAALLGGTGWLVGRTCGTGTFAQLAWTGETLSADEAARRGLLGPGDAEAARALAQRLAADPAGSSALKRALSTRQRSELETVLDYEAWLADVAAGGAG</sequence>
<gene>
    <name evidence="1" type="ORF">QRX50_38920</name>
</gene>
<accession>A0A9Y2MW16</accession>
<dbReference type="PANTHER" id="PTHR43459:SF1">
    <property type="entry name" value="EG:BACN32G11.4 PROTEIN"/>
    <property type="match status" value="1"/>
</dbReference>
<dbReference type="SUPFAM" id="SSF52096">
    <property type="entry name" value="ClpP/crotonase"/>
    <property type="match status" value="1"/>
</dbReference>
<dbReference type="GO" id="GO:0003824">
    <property type="term" value="F:catalytic activity"/>
    <property type="evidence" value="ECO:0007669"/>
    <property type="project" value="UniProtKB-ARBA"/>
</dbReference>
<reference evidence="1 2" key="1">
    <citation type="submission" date="2023-06" db="EMBL/GenBank/DDBJ databases">
        <authorList>
            <person name="Oyuntsetseg B."/>
            <person name="Kim S.B."/>
        </authorList>
    </citation>
    <scope>NUCLEOTIDE SEQUENCE [LARGE SCALE GENOMIC DNA]</scope>
    <source>
        <strain evidence="1 2">2-15</strain>
    </source>
</reference>
<dbReference type="PANTHER" id="PTHR43459">
    <property type="entry name" value="ENOYL-COA HYDRATASE"/>
    <property type="match status" value="1"/>
</dbReference>
<dbReference type="InterPro" id="IPR001753">
    <property type="entry name" value="Enoyl-CoA_hydra/iso"/>
</dbReference>
<evidence type="ECO:0000313" key="1">
    <source>
        <dbReference type="EMBL" id="WIX77322.1"/>
    </source>
</evidence>
<organism evidence="1 2">
    <name type="scientific">Amycolatopsis carbonis</name>
    <dbReference type="NCBI Taxonomy" id="715471"/>
    <lineage>
        <taxon>Bacteria</taxon>
        <taxon>Bacillati</taxon>
        <taxon>Actinomycetota</taxon>
        <taxon>Actinomycetes</taxon>
        <taxon>Pseudonocardiales</taxon>
        <taxon>Pseudonocardiaceae</taxon>
        <taxon>Amycolatopsis</taxon>
    </lineage>
</organism>
<protein>
    <submittedName>
        <fullName evidence="1">Enoyl-CoA hydratase/isomerase family protein</fullName>
    </submittedName>
</protein>
<evidence type="ECO:0000313" key="2">
    <source>
        <dbReference type="Proteomes" id="UP001236014"/>
    </source>
</evidence>
<dbReference type="Pfam" id="PF00378">
    <property type="entry name" value="ECH_1"/>
    <property type="match status" value="1"/>
</dbReference>
<dbReference type="EMBL" id="CP127294">
    <property type="protein sequence ID" value="WIX77322.1"/>
    <property type="molecule type" value="Genomic_DNA"/>
</dbReference>
<dbReference type="KEGG" id="acab:QRX50_38920"/>
<dbReference type="Proteomes" id="UP001236014">
    <property type="component" value="Chromosome"/>
</dbReference>
<dbReference type="InterPro" id="IPR029045">
    <property type="entry name" value="ClpP/crotonase-like_dom_sf"/>
</dbReference>
<proteinExistence type="predicted"/>
<dbReference type="CDD" id="cd06558">
    <property type="entry name" value="crotonase-like"/>
    <property type="match status" value="1"/>
</dbReference>
<dbReference type="RefSeq" id="WP_285968063.1">
    <property type="nucleotide sequence ID" value="NZ_CP127294.1"/>
</dbReference>
<keyword evidence="2" id="KW-1185">Reference proteome</keyword>
<dbReference type="Gene3D" id="3.90.226.10">
    <property type="entry name" value="2-enoyl-CoA Hydratase, Chain A, domain 1"/>
    <property type="match status" value="1"/>
</dbReference>
<dbReference type="AlphaFoldDB" id="A0A9Y2MW16"/>
<name>A0A9Y2MW16_9PSEU</name>